<dbReference type="STRING" id="51028.A0A158Q9U9"/>
<keyword evidence="1" id="KW-0472">Membrane</keyword>
<dbReference type="Proteomes" id="UP000274131">
    <property type="component" value="Unassembled WGS sequence"/>
</dbReference>
<keyword evidence="3" id="KW-1185">Reference proteome</keyword>
<gene>
    <name evidence="2" type="ORF">EVEC_LOCUS2878</name>
</gene>
<keyword evidence="1" id="KW-0812">Transmembrane</keyword>
<organism evidence="4">
    <name type="scientific">Enterobius vermicularis</name>
    <name type="common">Human pinworm</name>
    <dbReference type="NCBI Taxonomy" id="51028"/>
    <lineage>
        <taxon>Eukaryota</taxon>
        <taxon>Metazoa</taxon>
        <taxon>Ecdysozoa</taxon>
        <taxon>Nematoda</taxon>
        <taxon>Chromadorea</taxon>
        <taxon>Rhabditida</taxon>
        <taxon>Spirurina</taxon>
        <taxon>Oxyuridomorpha</taxon>
        <taxon>Oxyuroidea</taxon>
        <taxon>Oxyuridae</taxon>
        <taxon>Enterobius</taxon>
    </lineage>
</organism>
<name>A0A158Q9U9_ENTVE</name>
<keyword evidence="1" id="KW-1133">Transmembrane helix</keyword>
<dbReference type="AlphaFoldDB" id="A0A158Q9U9"/>
<evidence type="ECO:0000313" key="4">
    <source>
        <dbReference type="WBParaSite" id="EVEC_0000317001-mRNA-1"/>
    </source>
</evidence>
<dbReference type="WBParaSite" id="EVEC_0000317001-mRNA-1">
    <property type="protein sequence ID" value="EVEC_0000317001-mRNA-1"/>
    <property type="gene ID" value="EVEC_0000317001"/>
</dbReference>
<protein>
    <submittedName>
        <fullName evidence="4">MSP domain-containing protein</fullName>
    </submittedName>
</protein>
<dbReference type="OrthoDB" id="5870079at2759"/>
<reference evidence="2 3" key="2">
    <citation type="submission" date="2018-10" db="EMBL/GenBank/DDBJ databases">
        <authorList>
            <consortium name="Pathogen Informatics"/>
        </authorList>
    </citation>
    <scope>NUCLEOTIDE SEQUENCE [LARGE SCALE GENOMIC DNA]</scope>
</reference>
<sequence length="130" mass="15128">MLTSVETTNRNAIRARLNSVPIRDGFAYVGGESKFLNPKKRIIYLLESPIFSLKDDSVLTFDVYKRTNSISLKVCINNITNCVYEVPRSNKQIFWRRSEIITLPKYSRKVTTFLLIVYTSFCVLRSFQVF</sequence>
<evidence type="ECO:0000313" key="3">
    <source>
        <dbReference type="Proteomes" id="UP000274131"/>
    </source>
</evidence>
<proteinExistence type="predicted"/>
<accession>A0A158Q9U9</accession>
<evidence type="ECO:0000256" key="1">
    <source>
        <dbReference type="SAM" id="Phobius"/>
    </source>
</evidence>
<reference evidence="4" key="1">
    <citation type="submission" date="2016-04" db="UniProtKB">
        <authorList>
            <consortium name="WormBaseParasite"/>
        </authorList>
    </citation>
    <scope>IDENTIFICATION</scope>
</reference>
<dbReference type="EMBL" id="UXUI01007464">
    <property type="protein sequence ID" value="VDD87735.1"/>
    <property type="molecule type" value="Genomic_DNA"/>
</dbReference>
<feature type="transmembrane region" description="Helical" evidence="1">
    <location>
        <begin position="110"/>
        <end position="127"/>
    </location>
</feature>
<evidence type="ECO:0000313" key="2">
    <source>
        <dbReference type="EMBL" id="VDD87735.1"/>
    </source>
</evidence>